<feature type="signal peptide" evidence="1">
    <location>
        <begin position="1"/>
        <end position="19"/>
    </location>
</feature>
<accession>A0ABS7Y459</accession>
<dbReference type="InterPro" id="IPR025392">
    <property type="entry name" value="DUF4124"/>
</dbReference>
<proteinExistence type="predicted"/>
<name>A0ABS7Y459_9BURK</name>
<feature type="domain" description="DUF4124" evidence="2">
    <location>
        <begin position="10"/>
        <end position="63"/>
    </location>
</feature>
<evidence type="ECO:0000313" key="4">
    <source>
        <dbReference type="Proteomes" id="UP001198602"/>
    </source>
</evidence>
<dbReference type="Pfam" id="PF13511">
    <property type="entry name" value="DUF4124"/>
    <property type="match status" value="1"/>
</dbReference>
<evidence type="ECO:0000256" key="1">
    <source>
        <dbReference type="SAM" id="SignalP"/>
    </source>
</evidence>
<evidence type="ECO:0000259" key="2">
    <source>
        <dbReference type="Pfam" id="PF13511"/>
    </source>
</evidence>
<keyword evidence="1" id="KW-0732">Signal</keyword>
<sequence>MAHRTLGFAALFLAGLCQAQTVYKVVGPDGKIGYTDRPPPPSAHTVVTTLGRAAPQEDGPARAATQWAVDASLRVYYKQIIVHSAKRLCGMLASDNFTGAKDAAAAATRAASTWEERHAALTRKKIVVVQDALSDAKLNAIADDAKRQNEPYVMRLSVAPIAERVAWCKAMPTTLTMPEFDLAGDARVVRAIMDYVPRK</sequence>
<protein>
    <submittedName>
        <fullName evidence="3">DUF4124 domain-containing protein</fullName>
    </submittedName>
</protein>
<feature type="chain" id="PRO_5046387027" evidence="1">
    <location>
        <begin position="20"/>
        <end position="199"/>
    </location>
</feature>
<dbReference type="EMBL" id="JAHYBX010000001">
    <property type="protein sequence ID" value="MCA1854441.1"/>
    <property type="molecule type" value="Genomic_DNA"/>
</dbReference>
<keyword evidence="4" id="KW-1185">Reference proteome</keyword>
<reference evidence="3 4" key="1">
    <citation type="submission" date="2021-07" db="EMBL/GenBank/DDBJ databases">
        <title>Characterization of Violacein-producing bacteria and related species.</title>
        <authorList>
            <person name="Wilson H.S."/>
            <person name="De Leon M.E."/>
        </authorList>
    </citation>
    <scope>NUCLEOTIDE SEQUENCE [LARGE SCALE GENOMIC DNA]</scope>
    <source>
        <strain evidence="3 4">HSC-2F05</strain>
    </source>
</reference>
<gene>
    <name evidence="3" type="ORF">LE190_00670</name>
</gene>
<evidence type="ECO:0000313" key="3">
    <source>
        <dbReference type="EMBL" id="MCA1854441.1"/>
    </source>
</evidence>
<dbReference type="Proteomes" id="UP001198602">
    <property type="component" value="Unassembled WGS sequence"/>
</dbReference>
<comment type="caution">
    <text evidence="3">The sequence shown here is derived from an EMBL/GenBank/DDBJ whole genome shotgun (WGS) entry which is preliminary data.</text>
</comment>
<dbReference type="RefSeq" id="WP_225236915.1">
    <property type="nucleotide sequence ID" value="NZ_JAHYBX010000001.1"/>
</dbReference>
<organism evidence="3 4">
    <name type="scientific">Massilia hydrophila</name>
    <dbReference type="NCBI Taxonomy" id="3044279"/>
    <lineage>
        <taxon>Bacteria</taxon>
        <taxon>Pseudomonadati</taxon>
        <taxon>Pseudomonadota</taxon>
        <taxon>Betaproteobacteria</taxon>
        <taxon>Burkholderiales</taxon>
        <taxon>Oxalobacteraceae</taxon>
        <taxon>Telluria group</taxon>
        <taxon>Massilia</taxon>
    </lineage>
</organism>